<evidence type="ECO:0000256" key="1">
    <source>
        <dbReference type="SAM" id="Phobius"/>
    </source>
</evidence>
<name>A0A1L9TZ20_9EURO</name>
<evidence type="ECO:0000313" key="2">
    <source>
        <dbReference type="EMBL" id="OJJ64659.1"/>
    </source>
</evidence>
<evidence type="ECO:0000313" key="3">
    <source>
        <dbReference type="Proteomes" id="UP000184356"/>
    </source>
</evidence>
<dbReference type="EMBL" id="KV878582">
    <property type="protein sequence ID" value="OJJ64659.1"/>
    <property type="molecule type" value="Genomic_DNA"/>
</dbReference>
<dbReference type="AlphaFoldDB" id="A0A1L9TZ20"/>
<keyword evidence="3" id="KW-1185">Reference proteome</keyword>
<keyword evidence="1" id="KW-0812">Transmembrane</keyword>
<dbReference type="Proteomes" id="UP000184356">
    <property type="component" value="Unassembled WGS sequence"/>
</dbReference>
<reference evidence="3" key="1">
    <citation type="journal article" date="2017" name="Genome Biol.">
        <title>Comparative genomics reveals high biological diversity and specific adaptations in the industrially and medically important fungal genus Aspergillus.</title>
        <authorList>
            <person name="de Vries R.P."/>
            <person name="Riley R."/>
            <person name="Wiebenga A."/>
            <person name="Aguilar-Osorio G."/>
            <person name="Amillis S."/>
            <person name="Uchima C.A."/>
            <person name="Anderluh G."/>
            <person name="Asadollahi M."/>
            <person name="Askin M."/>
            <person name="Barry K."/>
            <person name="Battaglia E."/>
            <person name="Bayram O."/>
            <person name="Benocci T."/>
            <person name="Braus-Stromeyer S.A."/>
            <person name="Caldana C."/>
            <person name="Canovas D."/>
            <person name="Cerqueira G.C."/>
            <person name="Chen F."/>
            <person name="Chen W."/>
            <person name="Choi C."/>
            <person name="Clum A."/>
            <person name="Dos Santos R.A."/>
            <person name="Damasio A.R."/>
            <person name="Diallinas G."/>
            <person name="Emri T."/>
            <person name="Fekete E."/>
            <person name="Flipphi M."/>
            <person name="Freyberg S."/>
            <person name="Gallo A."/>
            <person name="Gournas C."/>
            <person name="Habgood R."/>
            <person name="Hainaut M."/>
            <person name="Harispe M.L."/>
            <person name="Henrissat B."/>
            <person name="Hilden K.S."/>
            <person name="Hope R."/>
            <person name="Hossain A."/>
            <person name="Karabika E."/>
            <person name="Karaffa L."/>
            <person name="Karanyi Z."/>
            <person name="Krasevec N."/>
            <person name="Kuo A."/>
            <person name="Kusch H."/>
            <person name="LaButti K."/>
            <person name="Lagendijk E.L."/>
            <person name="Lapidus A."/>
            <person name="Levasseur A."/>
            <person name="Lindquist E."/>
            <person name="Lipzen A."/>
            <person name="Logrieco A.F."/>
            <person name="MacCabe A."/>
            <person name="Maekelae M.R."/>
            <person name="Malavazi I."/>
            <person name="Melin P."/>
            <person name="Meyer V."/>
            <person name="Mielnichuk N."/>
            <person name="Miskei M."/>
            <person name="Molnar A.P."/>
            <person name="Mule G."/>
            <person name="Ngan C.Y."/>
            <person name="Orejas M."/>
            <person name="Orosz E."/>
            <person name="Ouedraogo J.P."/>
            <person name="Overkamp K.M."/>
            <person name="Park H.-S."/>
            <person name="Perrone G."/>
            <person name="Piumi F."/>
            <person name="Punt P.J."/>
            <person name="Ram A.F."/>
            <person name="Ramon A."/>
            <person name="Rauscher S."/>
            <person name="Record E."/>
            <person name="Riano-Pachon D.M."/>
            <person name="Robert V."/>
            <person name="Roehrig J."/>
            <person name="Ruller R."/>
            <person name="Salamov A."/>
            <person name="Salih N.S."/>
            <person name="Samson R.A."/>
            <person name="Sandor E."/>
            <person name="Sanguinetti M."/>
            <person name="Schuetze T."/>
            <person name="Sepcic K."/>
            <person name="Shelest E."/>
            <person name="Sherlock G."/>
            <person name="Sophianopoulou V."/>
            <person name="Squina F.M."/>
            <person name="Sun H."/>
            <person name="Susca A."/>
            <person name="Todd R.B."/>
            <person name="Tsang A."/>
            <person name="Unkles S.E."/>
            <person name="van de Wiele N."/>
            <person name="van Rossen-Uffink D."/>
            <person name="Oliveira J.V."/>
            <person name="Vesth T.C."/>
            <person name="Visser J."/>
            <person name="Yu J.-H."/>
            <person name="Zhou M."/>
            <person name="Andersen M.R."/>
            <person name="Archer D.B."/>
            <person name="Baker S.E."/>
            <person name="Benoit I."/>
            <person name="Brakhage A.A."/>
            <person name="Braus G.H."/>
            <person name="Fischer R."/>
            <person name="Frisvad J.C."/>
            <person name="Goldman G.H."/>
            <person name="Houbraken J."/>
            <person name="Oakley B."/>
            <person name="Pocsi I."/>
            <person name="Scazzocchio C."/>
            <person name="Seiboth B."/>
            <person name="vanKuyk P.A."/>
            <person name="Wortman J."/>
            <person name="Dyer P.S."/>
            <person name="Grigoriev I.V."/>
        </authorList>
    </citation>
    <scope>NUCLEOTIDE SEQUENCE [LARGE SCALE GENOMIC DNA]</scope>
    <source>
        <strain evidence="3">CBS 593.65</strain>
    </source>
</reference>
<feature type="transmembrane region" description="Helical" evidence="1">
    <location>
        <begin position="128"/>
        <end position="148"/>
    </location>
</feature>
<keyword evidence="1" id="KW-1133">Transmembrane helix</keyword>
<gene>
    <name evidence="2" type="ORF">ASPSYDRAFT_338367</name>
</gene>
<protein>
    <submittedName>
        <fullName evidence="2">Uncharacterized protein</fullName>
    </submittedName>
</protein>
<keyword evidence="1" id="KW-0472">Membrane</keyword>
<accession>A0A1L9TZ20</accession>
<sequence length="201" mass="22545">MANRDSKWTHLVSNGKVVLDAVPEIDLVCLLRLPFPSLCALQSVNPLLEHPPLPSSFSWQQKQTALRWCRLLSVYSGIEFFESPPLFIVSVQRLRRISTMCSDPGVSDVSHGSLAPASLRLYVPLFSFFARCTWILCCVQFLVFNFLFSLSRQLLKPASHLITAVKFPSITAAFLSSFLKVWIEIKSSIKVASMVAILTKI</sequence>
<feature type="transmembrane region" description="Helical" evidence="1">
    <location>
        <begin position="160"/>
        <end position="183"/>
    </location>
</feature>
<dbReference type="GeneID" id="63761222"/>
<organism evidence="2 3">
    <name type="scientific">Aspergillus sydowii CBS 593.65</name>
    <dbReference type="NCBI Taxonomy" id="1036612"/>
    <lineage>
        <taxon>Eukaryota</taxon>
        <taxon>Fungi</taxon>
        <taxon>Dikarya</taxon>
        <taxon>Ascomycota</taxon>
        <taxon>Pezizomycotina</taxon>
        <taxon>Eurotiomycetes</taxon>
        <taxon>Eurotiomycetidae</taxon>
        <taxon>Eurotiales</taxon>
        <taxon>Aspergillaceae</taxon>
        <taxon>Aspergillus</taxon>
        <taxon>Aspergillus subgen. Nidulantes</taxon>
    </lineage>
</organism>
<dbReference type="VEuPathDB" id="FungiDB:ASPSYDRAFT_338367"/>
<dbReference type="RefSeq" id="XP_040708465.1">
    <property type="nucleotide sequence ID" value="XM_040845149.1"/>
</dbReference>
<proteinExistence type="predicted"/>